<dbReference type="GeneID" id="102367939"/>
<evidence type="ECO:0000256" key="4">
    <source>
        <dbReference type="ARBA" id="ARBA00022771"/>
    </source>
</evidence>
<feature type="region of interest" description="Disordered" evidence="10">
    <location>
        <begin position="480"/>
        <end position="604"/>
    </location>
</feature>
<dbReference type="Proteomes" id="UP000189705">
    <property type="component" value="Unplaced"/>
</dbReference>
<reference evidence="13" key="1">
    <citation type="submission" date="2025-08" db="UniProtKB">
        <authorList>
            <consortium name="RefSeq"/>
        </authorList>
    </citation>
    <scope>IDENTIFICATION</scope>
</reference>
<feature type="region of interest" description="Disordered" evidence="10">
    <location>
        <begin position="145"/>
        <end position="171"/>
    </location>
</feature>
<evidence type="ECO:0000256" key="8">
    <source>
        <dbReference type="ARBA" id="ARBA00043023"/>
    </source>
</evidence>
<sequence length="604" mass="69662">MTAAGVQYPTGVFMIRVNFLSKMFDGYEDLDAYEEGYEDDLYCEESSSELSVDSEVEFHLYSQVHYAQNLGEINGQEENEQVGSVKKEGQSSLLTNKLVWEKNIIELSDSDFIQISDGPEVIILSDTADEDSIYKSKVKKTATSLLPNKKSNCPGNSTRNRARASKHNSMASNRLVGETSCKEKMAHVKSNSISIGASMIQEILVIEDSSNGEAEEEKESTVSESDNLESWMLLEYDKDDKDEDIILNVEGCGTSVSEGESGVNWSISDKDLEAQICNYPSLRRNNRYYATDKNVTCRNCNKQGHLSKNCPTPKKMPPCCLCSERGHLQNTCPARFCLNCCLPGHYSKECLERAYWSKRCNRCDMKGHYADACPEIWRQYHLTTKPGPIKKASSSEYSIIAYCYNCSRKGHYGYECSERRMYGGVFPSSPFIYYYDNKYDIKSRAKRLKRKVEELQEVGLLPMEFKRPCVEEEHMRHCHKKKKKLWKEHDKPSKREKHHKKPKKKSQAEKHKDKKQRKGIQNNQDGEEDFPRGCKAHVPKASKKYRRSVFQPHRDKMRNTQDLVEAVKKKKKKQQNERDWSPTTHESLFLIKQRKKKSKQKSRC</sequence>
<organism evidence="12 13">
    <name type="scientific">Alligator sinensis</name>
    <name type="common">Chinese alligator</name>
    <dbReference type="NCBI Taxonomy" id="38654"/>
    <lineage>
        <taxon>Eukaryota</taxon>
        <taxon>Metazoa</taxon>
        <taxon>Chordata</taxon>
        <taxon>Craniata</taxon>
        <taxon>Vertebrata</taxon>
        <taxon>Euteleostomi</taxon>
        <taxon>Archelosauria</taxon>
        <taxon>Archosauria</taxon>
        <taxon>Crocodylia</taxon>
        <taxon>Alligatoridae</taxon>
        <taxon>Alligatorinae</taxon>
        <taxon>Alligator</taxon>
    </lineage>
</organism>
<dbReference type="GO" id="GO:0003723">
    <property type="term" value="F:RNA binding"/>
    <property type="evidence" value="ECO:0007669"/>
    <property type="project" value="TreeGrafter"/>
</dbReference>
<dbReference type="RefSeq" id="XP_025057202.1">
    <property type="nucleotide sequence ID" value="XM_025201417.1"/>
</dbReference>
<dbReference type="GO" id="GO:0071039">
    <property type="term" value="P:nuclear polyadenylation-dependent CUT catabolic process"/>
    <property type="evidence" value="ECO:0007669"/>
    <property type="project" value="TreeGrafter"/>
</dbReference>
<evidence type="ECO:0000259" key="11">
    <source>
        <dbReference type="PROSITE" id="PS50158"/>
    </source>
</evidence>
<evidence type="ECO:0000256" key="5">
    <source>
        <dbReference type="ARBA" id="ARBA00022833"/>
    </source>
</evidence>
<dbReference type="GO" id="GO:0071035">
    <property type="term" value="P:nuclear polyadenylation-dependent rRNA catabolic process"/>
    <property type="evidence" value="ECO:0007669"/>
    <property type="project" value="TreeGrafter"/>
</dbReference>
<dbReference type="SUPFAM" id="SSF57756">
    <property type="entry name" value="Retrovirus zinc finger-like domains"/>
    <property type="match status" value="2"/>
</dbReference>
<feature type="domain" description="CCHC-type" evidence="11">
    <location>
        <begin position="297"/>
        <end position="311"/>
    </location>
</feature>
<dbReference type="Gene3D" id="4.10.60.10">
    <property type="entry name" value="Zinc finger, CCHC-type"/>
    <property type="match status" value="2"/>
</dbReference>
<feature type="compositionally biased region" description="Polar residues" evidence="10">
    <location>
        <begin position="145"/>
        <end position="159"/>
    </location>
</feature>
<evidence type="ECO:0000256" key="7">
    <source>
        <dbReference type="ARBA" id="ARBA00041190"/>
    </source>
</evidence>
<feature type="domain" description="CCHC-type" evidence="11">
    <location>
        <begin position="359"/>
        <end position="375"/>
    </location>
</feature>
<gene>
    <name evidence="13" type="primary">ZCCHC7</name>
</gene>
<evidence type="ECO:0000256" key="9">
    <source>
        <dbReference type="PROSITE-ProRule" id="PRU00047"/>
    </source>
</evidence>
<dbReference type="InterPro" id="IPR036875">
    <property type="entry name" value="Znf_CCHC_sf"/>
</dbReference>
<dbReference type="CTD" id="84186"/>
<keyword evidence="12" id="KW-1185">Reference proteome</keyword>
<dbReference type="GO" id="GO:0031499">
    <property type="term" value="C:TRAMP complex"/>
    <property type="evidence" value="ECO:0007669"/>
    <property type="project" value="TreeGrafter"/>
</dbReference>
<comment type="subcellular location">
    <subcellularLocation>
        <location evidence="1">Nucleus</location>
        <location evidence="1">Nucleolus</location>
    </subcellularLocation>
</comment>
<dbReference type="InParanoid" id="A0A3Q0GCM5"/>
<protein>
    <recommendedName>
        <fullName evidence="7">Zinc finger CCHC domain-containing protein 7</fullName>
    </recommendedName>
    <alternativeName>
        <fullName evidence="8">TRAMP-like complex RNA-binding factor ZCCHC7</fullName>
    </alternativeName>
</protein>
<evidence type="ECO:0000256" key="10">
    <source>
        <dbReference type="SAM" id="MobiDB-lite"/>
    </source>
</evidence>
<dbReference type="Pfam" id="PF00098">
    <property type="entry name" value="zf-CCHC"/>
    <property type="match status" value="1"/>
</dbReference>
<dbReference type="InterPro" id="IPR051644">
    <property type="entry name" value="TRAMP_AT-DNA-binding"/>
</dbReference>
<evidence type="ECO:0000313" key="12">
    <source>
        <dbReference type="Proteomes" id="UP000189705"/>
    </source>
</evidence>
<dbReference type="GO" id="GO:0005730">
    <property type="term" value="C:nucleolus"/>
    <property type="evidence" value="ECO:0007669"/>
    <property type="project" value="UniProtKB-SubCell"/>
</dbReference>
<dbReference type="STRING" id="38654.A0A3Q0GCM5"/>
<keyword evidence="6" id="KW-0539">Nucleus</keyword>
<dbReference type="AlphaFoldDB" id="A0A3Q0GCM5"/>
<evidence type="ECO:0000256" key="6">
    <source>
        <dbReference type="ARBA" id="ARBA00023242"/>
    </source>
</evidence>
<dbReference type="PROSITE" id="PS50158">
    <property type="entry name" value="ZF_CCHC"/>
    <property type="match status" value="3"/>
</dbReference>
<evidence type="ECO:0000313" key="13">
    <source>
        <dbReference type="RefSeq" id="XP_025057202.1"/>
    </source>
</evidence>
<evidence type="ECO:0000256" key="3">
    <source>
        <dbReference type="ARBA" id="ARBA00022737"/>
    </source>
</evidence>
<dbReference type="GO" id="GO:0071038">
    <property type="term" value="P:TRAMP-dependent tRNA surveillance pathway"/>
    <property type="evidence" value="ECO:0007669"/>
    <property type="project" value="TreeGrafter"/>
</dbReference>
<dbReference type="GO" id="GO:0071031">
    <property type="term" value="P:nuclear mRNA surveillance of mRNA 3'-end processing"/>
    <property type="evidence" value="ECO:0007669"/>
    <property type="project" value="TreeGrafter"/>
</dbReference>
<dbReference type="PANTHER" id="PTHR46543">
    <property type="entry name" value="ZINC FINGER CCHC DOMAIN-CONTAINING PROTEIN 7"/>
    <property type="match status" value="1"/>
</dbReference>
<proteinExistence type="predicted"/>
<feature type="compositionally biased region" description="Basic residues" evidence="10">
    <location>
        <begin position="592"/>
        <end position="604"/>
    </location>
</feature>
<dbReference type="FunFam" id="4.10.60.10:FF:000020">
    <property type="entry name" value="Zinc finger CCHC domain-containing protein 7"/>
    <property type="match status" value="1"/>
</dbReference>
<keyword evidence="3" id="KW-0677">Repeat</keyword>
<feature type="compositionally biased region" description="Basic residues" evidence="10">
    <location>
        <begin position="534"/>
        <end position="547"/>
    </location>
</feature>
<accession>A0A3Q0GCM5</accession>
<feature type="compositionally biased region" description="Basic residues" evidence="10">
    <location>
        <begin position="494"/>
        <end position="505"/>
    </location>
</feature>
<dbReference type="GO" id="GO:0071036">
    <property type="term" value="P:nuclear polyadenylation-dependent snoRNA catabolic process"/>
    <property type="evidence" value="ECO:0007669"/>
    <property type="project" value="TreeGrafter"/>
</dbReference>
<evidence type="ECO:0000256" key="2">
    <source>
        <dbReference type="ARBA" id="ARBA00022723"/>
    </source>
</evidence>
<dbReference type="GO" id="GO:0071037">
    <property type="term" value="P:nuclear polyadenylation-dependent snRNA catabolic process"/>
    <property type="evidence" value="ECO:0007669"/>
    <property type="project" value="TreeGrafter"/>
</dbReference>
<dbReference type="SMART" id="SM00343">
    <property type="entry name" value="ZnF_C2HC"/>
    <property type="match status" value="5"/>
</dbReference>
<evidence type="ECO:0000256" key="1">
    <source>
        <dbReference type="ARBA" id="ARBA00004604"/>
    </source>
</evidence>
<keyword evidence="4 9" id="KW-0863">Zinc-finger</keyword>
<feature type="domain" description="CCHC-type" evidence="11">
    <location>
        <begin position="403"/>
        <end position="418"/>
    </location>
</feature>
<keyword evidence="2" id="KW-0479">Metal-binding</keyword>
<name>A0A3Q0GCM5_ALLSI</name>
<dbReference type="InterPro" id="IPR001878">
    <property type="entry name" value="Znf_CCHC"/>
</dbReference>
<keyword evidence="5" id="KW-0862">Zinc</keyword>
<dbReference type="PANTHER" id="PTHR46543:SF1">
    <property type="entry name" value="ZINC FINGER CCHC DOMAIN-CONTAINING PROTEIN 7"/>
    <property type="match status" value="1"/>
</dbReference>
<dbReference type="GO" id="GO:0008270">
    <property type="term" value="F:zinc ion binding"/>
    <property type="evidence" value="ECO:0007669"/>
    <property type="project" value="UniProtKB-KW"/>
</dbReference>